<dbReference type="PATRIC" id="fig|707241.3.peg.6058"/>
<evidence type="ECO:0000313" key="3">
    <source>
        <dbReference type="Proteomes" id="UP000009045"/>
    </source>
</evidence>
<keyword evidence="2" id="KW-0614">Plasmid</keyword>
<evidence type="ECO:0008006" key="4">
    <source>
        <dbReference type="Google" id="ProtNLM"/>
    </source>
</evidence>
<reference evidence="2 3" key="1">
    <citation type="journal article" date="2011" name="J. Biotechnol.">
        <title>The complete genome sequence of the dominant Sinorhizobium meliloti field isolate SM11 extends the S. meliloti pan-genome.</title>
        <authorList>
            <person name="Schneiker-Bekel S."/>
            <person name="Wibberg D."/>
            <person name="Bekel T."/>
            <person name="Blom J."/>
            <person name="Linke B."/>
            <person name="Neuweger H."/>
            <person name="Stiens M."/>
            <person name="Vorholter F.J."/>
            <person name="Weidner S."/>
            <person name="Goesmann A."/>
            <person name="Puhler A."/>
            <person name="Schluter A."/>
        </authorList>
    </citation>
    <scope>NUCLEOTIDE SEQUENCE [LARGE SCALE GENOMIC DNA]</scope>
    <source>
        <strain evidence="2 3">SM11</strain>
        <plasmid evidence="3">pSmeSM11d</plasmid>
    </source>
</reference>
<dbReference type="AlphaFoldDB" id="F7XJN2"/>
<dbReference type="Proteomes" id="UP000009045">
    <property type="component" value="Plasmid pSmeSM11d"/>
</dbReference>
<protein>
    <recommendedName>
        <fullName evidence="4">Transmembrane protein</fullName>
    </recommendedName>
</protein>
<name>F7XJN2_SINMM</name>
<organism evidence="2 3">
    <name type="scientific">Sinorhizobium meliloti (strain SM11)</name>
    <dbReference type="NCBI Taxonomy" id="707241"/>
    <lineage>
        <taxon>Bacteria</taxon>
        <taxon>Pseudomonadati</taxon>
        <taxon>Pseudomonadota</taxon>
        <taxon>Alphaproteobacteria</taxon>
        <taxon>Hyphomicrobiales</taxon>
        <taxon>Rhizobiaceae</taxon>
        <taxon>Sinorhizobium/Ensifer group</taxon>
        <taxon>Sinorhizobium</taxon>
    </lineage>
</organism>
<sequence length="36" mass="4105">MVTTLKWRFEYDLNTLVILFGFGCGLVAWGARRGRG</sequence>
<feature type="transmembrane region" description="Helical" evidence="1">
    <location>
        <begin position="13"/>
        <end position="31"/>
    </location>
</feature>
<proteinExistence type="predicted"/>
<dbReference type="PROSITE" id="PS51257">
    <property type="entry name" value="PROKAR_LIPOPROTEIN"/>
    <property type="match status" value="1"/>
</dbReference>
<evidence type="ECO:0000313" key="2">
    <source>
        <dbReference type="EMBL" id="AEH83210.1"/>
    </source>
</evidence>
<accession>F7XJN2</accession>
<geneLocation type="plasmid" evidence="2 3">
    <name>pSmeSM11d</name>
</geneLocation>
<gene>
    <name evidence="2" type="ordered locus">SM11_pD0377</name>
</gene>
<dbReference type="HOGENOM" id="CLU_3358536_0_0_5"/>
<dbReference type="KEGG" id="smx:SM11_pD0377"/>
<keyword evidence="1" id="KW-1133">Transmembrane helix</keyword>
<keyword evidence="1" id="KW-0472">Membrane</keyword>
<dbReference type="EMBL" id="CP001832">
    <property type="protein sequence ID" value="AEH83210.1"/>
    <property type="molecule type" value="Genomic_DNA"/>
</dbReference>
<evidence type="ECO:0000256" key="1">
    <source>
        <dbReference type="SAM" id="Phobius"/>
    </source>
</evidence>
<keyword evidence="1" id="KW-0812">Transmembrane</keyword>